<comment type="caution">
    <text evidence="7">The sequence shown here is derived from an EMBL/GenBank/DDBJ whole genome shotgun (WGS) entry which is preliminary data.</text>
</comment>
<evidence type="ECO:0000259" key="6">
    <source>
        <dbReference type="Pfam" id="PF21715"/>
    </source>
</evidence>
<feature type="domain" description="CggR N-terminal DNA binding" evidence="6">
    <location>
        <begin position="19"/>
        <end position="88"/>
    </location>
</feature>
<dbReference type="InterPro" id="IPR037171">
    <property type="entry name" value="NagB/RpiA_transferase-like"/>
</dbReference>
<dbReference type="EMBL" id="AMYT01000011">
    <property type="protein sequence ID" value="EKU27613.1"/>
    <property type="molecule type" value="Genomic_DNA"/>
</dbReference>
<evidence type="ECO:0000313" key="7">
    <source>
        <dbReference type="EMBL" id="EKU27613.1"/>
    </source>
</evidence>
<dbReference type="Proteomes" id="UP000016057">
    <property type="component" value="Unassembled WGS sequence"/>
</dbReference>
<dbReference type="Pfam" id="PF04198">
    <property type="entry name" value="Sugar-bind"/>
    <property type="match status" value="1"/>
</dbReference>
<gene>
    <name evidence="7" type="ORF">C683_0394</name>
</gene>
<sequence length="343" mass="38495">MKDSLLLSLNTLVPDLLEVAQKRYHLLSEIQKCAPIGRRVLADRLSWSERTLRTEIEFLKKEQLIQVSREGMSLTSEGVHLLGELQNLLKEEVSMSEQEQLLAQQLGIQRVVIVPGNGSEDVKVYEQFGPVLTEQLHRTLRKKENIIAVLGGSTLRSTAEFMQAIPSHYPLCFVSGRGALGNETEWQANVICERMAQKVGGSYLPLYVPESIRKETCQSLQKEPSIQRILKLLQQADCVIHGIGDAISMASLREMDENEINFLKKEKAVAESFGCFYNARGEVIYQLPRLGLLREDLNHIPFIYAVAGGVKKAEAICGYMKQAPKQTCLITDQSAADRIQQLN</sequence>
<dbReference type="PANTHER" id="PTHR34294">
    <property type="entry name" value="TRANSCRIPTIONAL REGULATOR-RELATED"/>
    <property type="match status" value="1"/>
</dbReference>
<dbReference type="InterPro" id="IPR048715">
    <property type="entry name" value="CggR_N"/>
</dbReference>
<keyword evidence="3" id="KW-0238">DNA-binding</keyword>
<dbReference type="Gene3D" id="1.10.10.10">
    <property type="entry name" value="Winged helix-like DNA-binding domain superfamily/Winged helix DNA-binding domain"/>
    <property type="match status" value="1"/>
</dbReference>
<accession>K8ZM71</accession>
<keyword evidence="4" id="KW-0804">Transcription</keyword>
<evidence type="ECO:0000256" key="3">
    <source>
        <dbReference type="ARBA" id="ARBA00023125"/>
    </source>
</evidence>
<dbReference type="OrthoDB" id="9793820at2"/>
<keyword evidence="2" id="KW-0805">Transcription regulation</keyword>
<proteinExistence type="inferred from homology"/>
<evidence type="ECO:0000313" key="8">
    <source>
        <dbReference type="Proteomes" id="UP000016057"/>
    </source>
</evidence>
<name>K8ZM71_9ENTE</name>
<evidence type="ECO:0000256" key="1">
    <source>
        <dbReference type="ARBA" id="ARBA00010466"/>
    </source>
</evidence>
<dbReference type="Gene3D" id="3.40.50.1360">
    <property type="match status" value="1"/>
</dbReference>
<reference evidence="7 8" key="1">
    <citation type="journal article" date="2013" name="Genome Announc.">
        <title>Draft Genome Sequence of Catellicoccus marimammalium, a Novel Species Commonly Found in Gull Feces.</title>
        <authorList>
            <person name="Weigand M.R."/>
            <person name="Ryu H."/>
            <person name="Bozcek L."/>
            <person name="Konstantinidis K.T."/>
            <person name="Santo Domingo J.W."/>
        </authorList>
    </citation>
    <scope>NUCLEOTIDE SEQUENCE [LARGE SCALE GENOMIC DNA]</scope>
    <source>
        <strain evidence="7 8">M35/04/3</strain>
    </source>
</reference>
<dbReference type="SUPFAM" id="SSF46785">
    <property type="entry name" value="Winged helix' DNA-binding domain"/>
    <property type="match status" value="1"/>
</dbReference>
<evidence type="ECO:0000256" key="2">
    <source>
        <dbReference type="ARBA" id="ARBA00023015"/>
    </source>
</evidence>
<dbReference type="GO" id="GO:0030246">
    <property type="term" value="F:carbohydrate binding"/>
    <property type="evidence" value="ECO:0007669"/>
    <property type="project" value="InterPro"/>
</dbReference>
<dbReference type="InterPro" id="IPR051054">
    <property type="entry name" value="SorC_transcr_regulators"/>
</dbReference>
<dbReference type="InterPro" id="IPR036390">
    <property type="entry name" value="WH_DNA-bd_sf"/>
</dbReference>
<dbReference type="RefSeq" id="WP_009488846.1">
    <property type="nucleotide sequence ID" value="NZ_AMYT01000011.1"/>
</dbReference>
<dbReference type="AlphaFoldDB" id="K8ZM71"/>
<dbReference type="InterPro" id="IPR036388">
    <property type="entry name" value="WH-like_DNA-bd_sf"/>
</dbReference>
<feature type="domain" description="Sugar-binding" evidence="5">
    <location>
        <begin position="95"/>
        <end position="339"/>
    </location>
</feature>
<dbReference type="Pfam" id="PF21715">
    <property type="entry name" value="CggR_N"/>
    <property type="match status" value="1"/>
</dbReference>
<evidence type="ECO:0000259" key="5">
    <source>
        <dbReference type="Pfam" id="PF04198"/>
    </source>
</evidence>
<dbReference type="SUPFAM" id="SSF100950">
    <property type="entry name" value="NagB/RpiA/CoA transferase-like"/>
    <property type="match status" value="1"/>
</dbReference>
<keyword evidence="8" id="KW-1185">Reference proteome</keyword>
<evidence type="ECO:0000256" key="4">
    <source>
        <dbReference type="ARBA" id="ARBA00023163"/>
    </source>
</evidence>
<comment type="similarity">
    <text evidence="1">Belongs to the SorC transcriptional regulatory family.</text>
</comment>
<protein>
    <submittedName>
        <fullName evidence="7">Central glycolytic regulator</fullName>
    </submittedName>
</protein>
<dbReference type="GO" id="GO:0003677">
    <property type="term" value="F:DNA binding"/>
    <property type="evidence" value="ECO:0007669"/>
    <property type="project" value="UniProtKB-KW"/>
</dbReference>
<organism evidence="7 8">
    <name type="scientific">Catellicoccus marimammalium M35/04/3</name>
    <dbReference type="NCBI Taxonomy" id="1234409"/>
    <lineage>
        <taxon>Bacteria</taxon>
        <taxon>Bacillati</taxon>
        <taxon>Bacillota</taxon>
        <taxon>Bacilli</taxon>
        <taxon>Lactobacillales</taxon>
        <taxon>Enterococcaceae</taxon>
        <taxon>Catellicoccus</taxon>
    </lineage>
</organism>
<dbReference type="PANTHER" id="PTHR34294:SF5">
    <property type="entry name" value="CENTRAL GLYCOLYTIC GENES REGULATOR"/>
    <property type="match status" value="1"/>
</dbReference>
<dbReference type="PATRIC" id="fig|1234409.3.peg.361"/>
<dbReference type="InterPro" id="IPR007324">
    <property type="entry name" value="Sugar-bd_dom_put"/>
</dbReference>
<dbReference type="STRING" id="1234409.C683_0394"/>
<dbReference type="eggNOG" id="COG2390">
    <property type="taxonomic scope" value="Bacteria"/>
</dbReference>